<feature type="coiled-coil region" evidence="1">
    <location>
        <begin position="217"/>
        <end position="273"/>
    </location>
</feature>
<dbReference type="InterPro" id="IPR055310">
    <property type="entry name" value="CEP112"/>
</dbReference>
<dbReference type="InterPro" id="IPR027831">
    <property type="entry name" value="DUF4485"/>
</dbReference>
<protein>
    <submittedName>
        <fullName evidence="4">Centrosomal protein 112</fullName>
    </submittedName>
</protein>
<evidence type="ECO:0000256" key="2">
    <source>
        <dbReference type="SAM" id="MobiDB-lite"/>
    </source>
</evidence>
<dbReference type="AlphaFoldDB" id="A0A8D3AWV6"/>
<dbReference type="GeneTree" id="ENSGT00390000006544"/>
<reference evidence="4" key="1">
    <citation type="submission" date="2023-05" db="EMBL/GenBank/DDBJ databases">
        <title>High-quality long-read genome of Scophthalmus maximus.</title>
        <authorList>
            <person name="Lien S."/>
            <person name="Martinez P."/>
        </authorList>
    </citation>
    <scope>NUCLEOTIDE SEQUENCE [LARGE SCALE GENOMIC DNA]</scope>
</reference>
<keyword evidence="1" id="KW-0175">Coiled coil</keyword>
<evidence type="ECO:0000259" key="3">
    <source>
        <dbReference type="Pfam" id="PF14846"/>
    </source>
</evidence>
<feature type="domain" description="DUF4485" evidence="3">
    <location>
        <begin position="16"/>
        <end position="101"/>
    </location>
</feature>
<feature type="coiled-coil region" evidence="1">
    <location>
        <begin position="714"/>
        <end position="773"/>
    </location>
</feature>
<dbReference type="Ensembl" id="ENSSMAT00000025126.2">
    <property type="protein sequence ID" value="ENSSMAP00000024826.2"/>
    <property type="gene ID" value="ENSSMAG00000031566.1"/>
</dbReference>
<accession>A0A8D3AWV6</accession>
<dbReference type="Proteomes" id="UP000694558">
    <property type="component" value="Chromosome 19"/>
</dbReference>
<feature type="coiled-coil region" evidence="1">
    <location>
        <begin position="315"/>
        <end position="504"/>
    </location>
</feature>
<evidence type="ECO:0000313" key="4">
    <source>
        <dbReference type="Ensembl" id="ENSSMAP00000024826.2"/>
    </source>
</evidence>
<evidence type="ECO:0000256" key="1">
    <source>
        <dbReference type="SAM" id="Coils"/>
    </source>
</evidence>
<dbReference type="Pfam" id="PF14846">
    <property type="entry name" value="DUF4485"/>
    <property type="match status" value="1"/>
</dbReference>
<proteinExistence type="predicted"/>
<gene>
    <name evidence="4" type="primary">cep112</name>
</gene>
<dbReference type="PANTHER" id="PTHR18871:SF2">
    <property type="entry name" value="CENTROSOMAL PROTEIN OF 112 KDA"/>
    <property type="match status" value="1"/>
</dbReference>
<dbReference type="PANTHER" id="PTHR18871">
    <property type="entry name" value="CENTROSOMAL PROTEIN OF 112 KDA"/>
    <property type="match status" value="1"/>
</dbReference>
<reference evidence="4" key="2">
    <citation type="submission" date="2025-08" db="UniProtKB">
        <authorList>
            <consortium name="Ensembl"/>
        </authorList>
    </citation>
    <scope>IDENTIFICATION</scope>
</reference>
<sequence length="839" mass="98366">PTADTMSKREDSWEWLDTEFDNFLLDMKPYVLKRPNKTERQQCVIWIKKLCDPATCASGLIGRKNRNLYARLLLHMLKRGVLEGPFTSKPEPGSLKTLPTYMSIYFDEALVGRSDHSNAGLPDWVTGELGGYTDDSFSVGLLKDRINSGGKKERYLREKPIPLSPVKLKMVHSNTHVTFGFLCVHQIEMKIKVQESKHQEEKLKMQQRHDADVEKILDRKNGEIEEMKSMYRAKQKESEEMICKLERKVHSVLRESQVICESKEKQIAELKKMSDQSTDSLKNEWEKKLHAAVTEMEQEKFELQKKQTGNIQALLEDTNLRLAKMEAEYNAQSQATEQTVRELELRVKQQSAEVEKGNALRQKVTQEKAQLEIHIASIGAELQEANRRTMMLQKEKEQQSEQHEQTMQKLQAKHETDMSHLYQEHALSAAKASEVMEDLEKAVAHLKQQLQDSEHRRHQQVRVCFEWELESQLDRARESQRQQIQQADTALEQFKKQVELSSEKTYAHMKLQMEKVEEDMIRSKSLRQNQAKEFSQQLKSLRQKYEQQMAEQRVQHEQERTRLQQQHSAEKDNLVQERQREVSSLERQARAALQKHQQHTQEWRKRDAQIWTLSCRVYVMNSRGPTVQHKQQLTELALLREEEKQRAFLDKEASLDRLRSDMERIRSDLEGSHQQARDAAQEKTNSRVKQIEKEYSQRLTKSAQLIAELQTSVCDSKEEAVRLQQAMARQLEEANARWEEERRMITHHSHQANKALQEKVEGLQRQLHCSERRVLSKELETEEKLTVVRQEYEEQIKGLMPAELQQELEDTITSLKAQVRTYCLRLYKPSSLLVSPLDH</sequence>
<evidence type="ECO:0000313" key="5">
    <source>
        <dbReference type="Proteomes" id="UP000694558"/>
    </source>
</evidence>
<organism evidence="4 5">
    <name type="scientific">Scophthalmus maximus</name>
    <name type="common">Turbot</name>
    <name type="synonym">Psetta maxima</name>
    <dbReference type="NCBI Taxonomy" id="52904"/>
    <lineage>
        <taxon>Eukaryota</taxon>
        <taxon>Metazoa</taxon>
        <taxon>Chordata</taxon>
        <taxon>Craniata</taxon>
        <taxon>Vertebrata</taxon>
        <taxon>Euteleostomi</taxon>
        <taxon>Actinopterygii</taxon>
        <taxon>Neopterygii</taxon>
        <taxon>Teleostei</taxon>
        <taxon>Neoteleostei</taxon>
        <taxon>Acanthomorphata</taxon>
        <taxon>Carangaria</taxon>
        <taxon>Pleuronectiformes</taxon>
        <taxon>Pleuronectoidei</taxon>
        <taxon>Scophthalmidae</taxon>
        <taxon>Scophthalmus</taxon>
    </lineage>
</organism>
<feature type="compositionally biased region" description="Basic and acidic residues" evidence="2">
    <location>
        <begin position="553"/>
        <end position="578"/>
    </location>
</feature>
<feature type="region of interest" description="Disordered" evidence="2">
    <location>
        <begin position="669"/>
        <end position="688"/>
    </location>
</feature>
<name>A0A8D3AWV6_SCOMX</name>
<feature type="region of interest" description="Disordered" evidence="2">
    <location>
        <begin position="545"/>
        <end position="578"/>
    </location>
</feature>